<organism evidence="3 4">
    <name type="scientific">Mycena sanguinolenta</name>
    <dbReference type="NCBI Taxonomy" id="230812"/>
    <lineage>
        <taxon>Eukaryota</taxon>
        <taxon>Fungi</taxon>
        <taxon>Dikarya</taxon>
        <taxon>Basidiomycota</taxon>
        <taxon>Agaricomycotina</taxon>
        <taxon>Agaricomycetes</taxon>
        <taxon>Agaricomycetidae</taxon>
        <taxon>Agaricales</taxon>
        <taxon>Marasmiineae</taxon>
        <taxon>Mycenaceae</taxon>
        <taxon>Mycena</taxon>
    </lineage>
</organism>
<name>A0A8H7DC50_9AGAR</name>
<sequence length="397" mass="43655">MLVLLIAIHLLSKNSRAASLLYPLDTRTTTNSCDDINSCRTLFSVLWGCLATVFACTWVSVHPNVPPPNQSALQLFLRKLMMMLVAIIAPEIMVGFAFRQRLRVHVLSKKFQFPMTHGFFFCMGGFVSSAGFPIVTTKQLEDPVFGFAFQESIRSVNEEDIEDKSKGDALSKGIALLQGLWFTVQCLARLHQRLTLTQAEVATLAFAVVNVLIWLLWWNKPLGVQRPMVVGPPTPPRAPSGVIMSVQLSPYDRFLTAIFGFSMNQYHPLASASVPSKDGIEAGSLFVVPLIGVVFGAIHCAAWNTIFSTPVEMWIWRTSSLVITAIPGLTLLLPLIATILTNQLESVLGAVGVIVILASPIYITARLILVVLPLVDLRSLPASAFIDINWSVYIPHL</sequence>
<dbReference type="PANTHER" id="PTHR35043:SF7">
    <property type="entry name" value="TRANSCRIPTION FACTOR DOMAIN-CONTAINING PROTEIN"/>
    <property type="match status" value="1"/>
</dbReference>
<dbReference type="OrthoDB" id="9451547at2759"/>
<keyword evidence="1" id="KW-0472">Membrane</keyword>
<dbReference type="Proteomes" id="UP000623467">
    <property type="component" value="Unassembled WGS sequence"/>
</dbReference>
<feature type="signal peptide" evidence="2">
    <location>
        <begin position="1"/>
        <end position="17"/>
    </location>
</feature>
<protein>
    <submittedName>
        <fullName evidence="3">Uncharacterized protein</fullName>
    </submittedName>
</protein>
<dbReference type="PANTHER" id="PTHR35043">
    <property type="entry name" value="TRANSCRIPTION FACTOR DOMAIN-CONTAINING PROTEIN"/>
    <property type="match status" value="1"/>
</dbReference>
<evidence type="ECO:0000313" key="4">
    <source>
        <dbReference type="Proteomes" id="UP000623467"/>
    </source>
</evidence>
<reference evidence="3" key="1">
    <citation type="submission" date="2020-05" db="EMBL/GenBank/DDBJ databases">
        <title>Mycena genomes resolve the evolution of fungal bioluminescence.</title>
        <authorList>
            <person name="Tsai I.J."/>
        </authorList>
    </citation>
    <scope>NUCLEOTIDE SEQUENCE</scope>
    <source>
        <strain evidence="3">160909Yilan</strain>
    </source>
</reference>
<dbReference type="EMBL" id="JACAZH010000004">
    <property type="protein sequence ID" value="KAF7370044.1"/>
    <property type="molecule type" value="Genomic_DNA"/>
</dbReference>
<feature type="transmembrane region" description="Helical" evidence="1">
    <location>
        <begin position="347"/>
        <end position="375"/>
    </location>
</feature>
<gene>
    <name evidence="3" type="ORF">MSAN_00634400</name>
</gene>
<feature type="transmembrane region" description="Helical" evidence="1">
    <location>
        <begin position="80"/>
        <end position="98"/>
    </location>
</feature>
<evidence type="ECO:0000256" key="2">
    <source>
        <dbReference type="SAM" id="SignalP"/>
    </source>
</evidence>
<keyword evidence="1" id="KW-1133">Transmembrane helix</keyword>
<evidence type="ECO:0000256" key="1">
    <source>
        <dbReference type="SAM" id="Phobius"/>
    </source>
</evidence>
<accession>A0A8H7DC50</accession>
<keyword evidence="1" id="KW-0812">Transmembrane</keyword>
<feature type="transmembrane region" description="Helical" evidence="1">
    <location>
        <begin position="319"/>
        <end position="341"/>
    </location>
</feature>
<evidence type="ECO:0000313" key="3">
    <source>
        <dbReference type="EMBL" id="KAF7370044.1"/>
    </source>
</evidence>
<keyword evidence="4" id="KW-1185">Reference proteome</keyword>
<feature type="chain" id="PRO_5034431923" evidence="2">
    <location>
        <begin position="18"/>
        <end position="397"/>
    </location>
</feature>
<feature type="transmembrane region" description="Helical" evidence="1">
    <location>
        <begin position="41"/>
        <end position="59"/>
    </location>
</feature>
<keyword evidence="2" id="KW-0732">Signal</keyword>
<feature type="transmembrane region" description="Helical" evidence="1">
    <location>
        <begin position="118"/>
        <end position="135"/>
    </location>
</feature>
<dbReference type="AlphaFoldDB" id="A0A8H7DC50"/>
<feature type="transmembrane region" description="Helical" evidence="1">
    <location>
        <begin position="285"/>
        <end position="307"/>
    </location>
</feature>
<feature type="transmembrane region" description="Helical" evidence="1">
    <location>
        <begin position="199"/>
        <end position="218"/>
    </location>
</feature>
<comment type="caution">
    <text evidence="3">The sequence shown here is derived from an EMBL/GenBank/DDBJ whole genome shotgun (WGS) entry which is preliminary data.</text>
</comment>
<proteinExistence type="predicted"/>